<organism evidence="1">
    <name type="scientific">marine sediment metagenome</name>
    <dbReference type="NCBI Taxonomy" id="412755"/>
    <lineage>
        <taxon>unclassified sequences</taxon>
        <taxon>metagenomes</taxon>
        <taxon>ecological metagenomes</taxon>
    </lineage>
</organism>
<comment type="caution">
    <text evidence="1">The sequence shown here is derived from an EMBL/GenBank/DDBJ whole genome shotgun (WGS) entry which is preliminary data.</text>
</comment>
<name>A0A0F9E1H4_9ZZZZ</name>
<evidence type="ECO:0000313" key="1">
    <source>
        <dbReference type="EMBL" id="KKL59946.1"/>
    </source>
</evidence>
<protein>
    <submittedName>
        <fullName evidence="1">Uncharacterized protein</fullName>
    </submittedName>
</protein>
<dbReference type="EMBL" id="LAZR01029316">
    <property type="protein sequence ID" value="KKL59946.1"/>
    <property type="molecule type" value="Genomic_DNA"/>
</dbReference>
<proteinExistence type="predicted"/>
<gene>
    <name evidence="1" type="ORF">LCGC14_2210290</name>
</gene>
<accession>A0A0F9E1H4</accession>
<reference evidence="1" key="1">
    <citation type="journal article" date="2015" name="Nature">
        <title>Complex archaea that bridge the gap between prokaryotes and eukaryotes.</title>
        <authorList>
            <person name="Spang A."/>
            <person name="Saw J.H."/>
            <person name="Jorgensen S.L."/>
            <person name="Zaremba-Niedzwiedzka K."/>
            <person name="Martijn J."/>
            <person name="Lind A.E."/>
            <person name="van Eijk R."/>
            <person name="Schleper C."/>
            <person name="Guy L."/>
            <person name="Ettema T.J."/>
        </authorList>
    </citation>
    <scope>NUCLEOTIDE SEQUENCE</scope>
</reference>
<sequence>MTNKSHPLNRYASSQADPVELATMQDIYDRTISSPGVTQEEFAMILRWTVEQANIKRFEEAIQPLMEWLKRSREEEGVLANDGDFLGEQTDLVGRYIWDHWDD</sequence>
<dbReference type="AlphaFoldDB" id="A0A0F9E1H4"/>